<protein>
    <submittedName>
        <fullName evidence="1">Uncharacterized protein</fullName>
    </submittedName>
</protein>
<sequence>MSMSLACNEACHQRSAWDQQHGGLRLKAVSVIIGRTHGHVSINGSRNFDLSSIFHIFHISFFSFQRMILASVDFSISELHHTHLIGLSHRFLFSP</sequence>
<evidence type="ECO:0000313" key="1">
    <source>
        <dbReference type="EMBL" id="GIX81640.1"/>
    </source>
</evidence>
<accession>A0AAV4NA13</accession>
<keyword evidence="2" id="KW-1185">Reference proteome</keyword>
<gene>
    <name evidence="1" type="ORF">CEXT_55631</name>
</gene>
<evidence type="ECO:0000313" key="2">
    <source>
        <dbReference type="Proteomes" id="UP001054945"/>
    </source>
</evidence>
<dbReference type="Proteomes" id="UP001054945">
    <property type="component" value="Unassembled WGS sequence"/>
</dbReference>
<dbReference type="EMBL" id="BPLR01020694">
    <property type="protein sequence ID" value="GIX81640.1"/>
    <property type="molecule type" value="Genomic_DNA"/>
</dbReference>
<comment type="caution">
    <text evidence="1">The sequence shown here is derived from an EMBL/GenBank/DDBJ whole genome shotgun (WGS) entry which is preliminary data.</text>
</comment>
<proteinExistence type="predicted"/>
<organism evidence="1 2">
    <name type="scientific">Caerostris extrusa</name>
    <name type="common">Bark spider</name>
    <name type="synonym">Caerostris bankana</name>
    <dbReference type="NCBI Taxonomy" id="172846"/>
    <lineage>
        <taxon>Eukaryota</taxon>
        <taxon>Metazoa</taxon>
        <taxon>Ecdysozoa</taxon>
        <taxon>Arthropoda</taxon>
        <taxon>Chelicerata</taxon>
        <taxon>Arachnida</taxon>
        <taxon>Araneae</taxon>
        <taxon>Araneomorphae</taxon>
        <taxon>Entelegynae</taxon>
        <taxon>Araneoidea</taxon>
        <taxon>Araneidae</taxon>
        <taxon>Caerostris</taxon>
    </lineage>
</organism>
<dbReference type="AlphaFoldDB" id="A0AAV4NA13"/>
<name>A0AAV4NA13_CAEEX</name>
<reference evidence="1 2" key="1">
    <citation type="submission" date="2021-06" db="EMBL/GenBank/DDBJ databases">
        <title>Caerostris extrusa draft genome.</title>
        <authorList>
            <person name="Kono N."/>
            <person name="Arakawa K."/>
        </authorList>
    </citation>
    <scope>NUCLEOTIDE SEQUENCE [LARGE SCALE GENOMIC DNA]</scope>
</reference>